<sequence>MSQNSETKQSQIEQKTSEIESYIQNQTNKHTDNQQTTNEINQQNQSEQRLTPSEQYQSINIRDNNSAEKATVYDEFETDSIIDESQPLDQQIQALKHALENTHKQNIMYREKVQLLKDQIGLINETNKDLPNHANELNTMDEINEAIKSKNQEIERLKNIIRNLSKKDNEDGTMYVKSRDIAFSDELIDDGAVDDNDEIFVQESKSNKKEMTPKDNEISPVIERAIMDLIVSTGEENIEVNDMDENEKAELIVAMSEDAKGKIAEKDAQLSAYESLIAELRQQLGLLPSGESQEPTHLTPEQINENRDSIKSAIESKDKDLSSYRDAIDTVESSLGIVSRDLPASALEESSSAAECSATSSAPEDSSSRINEFIANAQKRNESKDATISNLEKAVLDLIAASGEDKVDLEGVSGQEKSEVISALSEDAKQKIADKDAEIDQLKLSYEQIKSALSKPLEPISPDTEQSSVLSNVSPKKQSQISELNNDTKEVLSHIQSILQDSIDKSKMIQSLQKLNQESSISNQTKDEQIDNLNNEKSKQAEQINQLDEKVAEQQKSIDESKSLNEKLKEEITNLKSSSQNDKQTINNLQYELQKIKDQTTDLRQTLDKAKQALVKLQNDGKSKAEEISKHKSENESKSNENNDLKQENGKLQTENNNVKQ</sequence>
<evidence type="ECO:0000313" key="4">
    <source>
        <dbReference type="Proteomes" id="UP000001542"/>
    </source>
</evidence>
<reference evidence="3" key="1">
    <citation type="submission" date="2006-10" db="EMBL/GenBank/DDBJ databases">
        <authorList>
            <person name="Amadeo P."/>
            <person name="Zhao Q."/>
            <person name="Wortman J."/>
            <person name="Fraser-Liggett C."/>
            <person name="Carlton J."/>
        </authorList>
    </citation>
    <scope>NUCLEOTIDE SEQUENCE</scope>
    <source>
        <strain evidence="3">G3</strain>
    </source>
</reference>
<feature type="compositionally biased region" description="Polar residues" evidence="2">
    <location>
        <begin position="290"/>
        <end position="303"/>
    </location>
</feature>
<proteinExistence type="predicted"/>
<evidence type="ECO:0000313" key="3">
    <source>
        <dbReference type="EMBL" id="EAY20231.1"/>
    </source>
</evidence>
<keyword evidence="1" id="KW-0175">Coiled coil</keyword>
<feature type="compositionally biased region" description="Basic and acidic residues" evidence="2">
    <location>
        <begin position="619"/>
        <end position="649"/>
    </location>
</feature>
<accession>A2DHF8</accession>
<feature type="compositionally biased region" description="Polar residues" evidence="2">
    <location>
        <begin position="650"/>
        <end position="661"/>
    </location>
</feature>
<feature type="compositionally biased region" description="Polar residues" evidence="2">
    <location>
        <begin position="1"/>
        <end position="14"/>
    </location>
</feature>
<evidence type="ECO:0000256" key="1">
    <source>
        <dbReference type="SAM" id="Coils"/>
    </source>
</evidence>
<reference evidence="3" key="2">
    <citation type="journal article" date="2007" name="Science">
        <title>Draft genome sequence of the sexually transmitted pathogen Trichomonas vaginalis.</title>
        <authorList>
            <person name="Carlton J.M."/>
            <person name="Hirt R.P."/>
            <person name="Silva J.C."/>
            <person name="Delcher A.L."/>
            <person name="Schatz M."/>
            <person name="Zhao Q."/>
            <person name="Wortman J.R."/>
            <person name="Bidwell S.L."/>
            <person name="Alsmark U.C.M."/>
            <person name="Besteiro S."/>
            <person name="Sicheritz-Ponten T."/>
            <person name="Noel C.J."/>
            <person name="Dacks J.B."/>
            <person name="Foster P.G."/>
            <person name="Simillion C."/>
            <person name="Van de Peer Y."/>
            <person name="Miranda-Saavedra D."/>
            <person name="Barton G.J."/>
            <person name="Westrop G.D."/>
            <person name="Mueller S."/>
            <person name="Dessi D."/>
            <person name="Fiori P.L."/>
            <person name="Ren Q."/>
            <person name="Paulsen I."/>
            <person name="Zhang H."/>
            <person name="Bastida-Corcuera F.D."/>
            <person name="Simoes-Barbosa A."/>
            <person name="Brown M.T."/>
            <person name="Hayes R.D."/>
            <person name="Mukherjee M."/>
            <person name="Okumura C.Y."/>
            <person name="Schneider R."/>
            <person name="Smith A.J."/>
            <person name="Vanacova S."/>
            <person name="Villalvazo M."/>
            <person name="Haas B.J."/>
            <person name="Pertea M."/>
            <person name="Feldblyum T.V."/>
            <person name="Utterback T.R."/>
            <person name="Shu C.L."/>
            <person name="Osoegawa K."/>
            <person name="de Jong P.J."/>
            <person name="Hrdy I."/>
            <person name="Horvathova L."/>
            <person name="Zubacova Z."/>
            <person name="Dolezal P."/>
            <person name="Malik S.B."/>
            <person name="Logsdon J.M. Jr."/>
            <person name="Henze K."/>
            <person name="Gupta A."/>
            <person name="Wang C.C."/>
            <person name="Dunne R.L."/>
            <person name="Upcroft J.A."/>
            <person name="Upcroft P."/>
            <person name="White O."/>
            <person name="Salzberg S.L."/>
            <person name="Tang P."/>
            <person name="Chiu C.-H."/>
            <person name="Lee Y.-S."/>
            <person name="Embley T.M."/>
            <person name="Coombs G.H."/>
            <person name="Mottram J.C."/>
            <person name="Tachezy J."/>
            <person name="Fraser-Liggett C.M."/>
            <person name="Johnson P.J."/>
        </authorList>
    </citation>
    <scope>NUCLEOTIDE SEQUENCE [LARGE SCALE GENOMIC DNA]</scope>
    <source>
        <strain evidence="3">G3</strain>
    </source>
</reference>
<dbReference type="InParanoid" id="A2DHF8"/>
<feature type="compositionally biased region" description="Polar residues" evidence="2">
    <location>
        <begin position="463"/>
        <end position="484"/>
    </location>
</feature>
<feature type="region of interest" description="Disordered" evidence="2">
    <location>
        <begin position="455"/>
        <end position="484"/>
    </location>
</feature>
<feature type="coiled-coil region" evidence="1">
    <location>
        <begin position="133"/>
        <end position="167"/>
    </location>
</feature>
<gene>
    <name evidence="3" type="ORF">TVAG_021780</name>
</gene>
<dbReference type="RefSeq" id="XP_001581217.1">
    <property type="nucleotide sequence ID" value="XM_001581167.1"/>
</dbReference>
<protein>
    <submittedName>
        <fullName evidence="3">Uncharacterized protein</fullName>
    </submittedName>
</protein>
<dbReference type="KEGG" id="tva:5465766"/>
<feature type="coiled-coil region" evidence="1">
    <location>
        <begin position="425"/>
        <end position="452"/>
    </location>
</feature>
<keyword evidence="4" id="KW-1185">Reference proteome</keyword>
<evidence type="ECO:0000256" key="2">
    <source>
        <dbReference type="SAM" id="MobiDB-lite"/>
    </source>
</evidence>
<feature type="region of interest" description="Disordered" evidence="2">
    <location>
        <begin position="1"/>
        <end position="53"/>
    </location>
</feature>
<dbReference type="AlphaFoldDB" id="A2DHF8"/>
<feature type="region of interest" description="Disordered" evidence="2">
    <location>
        <begin position="288"/>
        <end position="307"/>
    </location>
</feature>
<dbReference type="Proteomes" id="UP000001542">
    <property type="component" value="Unassembled WGS sequence"/>
</dbReference>
<feature type="region of interest" description="Disordered" evidence="2">
    <location>
        <begin position="617"/>
        <end position="661"/>
    </location>
</feature>
<name>A2DHF8_TRIV3</name>
<organism evidence="3 4">
    <name type="scientific">Trichomonas vaginalis (strain ATCC PRA-98 / G3)</name>
    <dbReference type="NCBI Taxonomy" id="412133"/>
    <lineage>
        <taxon>Eukaryota</taxon>
        <taxon>Metamonada</taxon>
        <taxon>Parabasalia</taxon>
        <taxon>Trichomonadida</taxon>
        <taxon>Trichomonadidae</taxon>
        <taxon>Trichomonas</taxon>
    </lineage>
</organism>
<feature type="compositionally biased region" description="Low complexity" evidence="2">
    <location>
        <begin position="33"/>
        <end position="48"/>
    </location>
</feature>
<dbReference type="EMBL" id="DS113200">
    <property type="protein sequence ID" value="EAY20231.1"/>
    <property type="molecule type" value="Genomic_DNA"/>
</dbReference>
<dbReference type="VEuPathDB" id="TrichDB:TVAGG3_0678530"/>